<keyword evidence="2 3" id="KW-0012">Acyltransferase</keyword>
<organism evidence="5 6">
    <name type="scientific">Edhazardia aedis (strain USNM 41457)</name>
    <name type="common">Microsporidian parasite</name>
    <dbReference type="NCBI Taxonomy" id="1003232"/>
    <lineage>
        <taxon>Eukaryota</taxon>
        <taxon>Fungi</taxon>
        <taxon>Fungi incertae sedis</taxon>
        <taxon>Microsporidia</taxon>
        <taxon>Edhazardia</taxon>
    </lineage>
</organism>
<dbReference type="OMA" id="LVVEMKF"/>
<dbReference type="InParanoid" id="J9DGS3"/>
<evidence type="ECO:0000259" key="4">
    <source>
        <dbReference type="PROSITE" id="PS51186"/>
    </source>
</evidence>
<feature type="domain" description="N-acetyltransferase" evidence="4">
    <location>
        <begin position="5"/>
        <end position="149"/>
    </location>
</feature>
<name>J9DGS3_EDHAE</name>
<dbReference type="FunFam" id="3.40.630.30:FF:000043">
    <property type="entry name" value="Glucosamine 6-phosphate N-acetyltransferase"/>
    <property type="match status" value="1"/>
</dbReference>
<dbReference type="VEuPathDB" id="MicrosporidiaDB:EDEG_03700"/>
<evidence type="ECO:0000313" key="5">
    <source>
        <dbReference type="EMBL" id="EJW01810.1"/>
    </source>
</evidence>
<dbReference type="Proteomes" id="UP000003163">
    <property type="component" value="Unassembled WGS sequence"/>
</dbReference>
<dbReference type="Pfam" id="PF00583">
    <property type="entry name" value="Acetyltransf_1"/>
    <property type="match status" value="1"/>
</dbReference>
<evidence type="ECO:0000256" key="1">
    <source>
        <dbReference type="ARBA" id="ARBA00022679"/>
    </source>
</evidence>
<dbReference type="InterPro" id="IPR016181">
    <property type="entry name" value="Acyl_CoA_acyltransferase"/>
</dbReference>
<accession>J9DGS3</accession>
<dbReference type="UniPathway" id="UPA00113">
    <property type="reaction ID" value="UER00529"/>
</dbReference>
<reference evidence="6" key="2">
    <citation type="submission" date="2015-07" db="EMBL/GenBank/DDBJ databases">
        <title>Contrasting host-pathogen interactions and genome evolution in two generalist and specialist microsporidian pathogens of mosquitoes.</title>
        <authorList>
            <consortium name="The Broad Institute Genomics Platform"/>
            <consortium name="The Broad Institute Genome Sequencing Center for Infectious Disease"/>
            <person name="Cuomo C.A."/>
            <person name="Sanscrainte N.D."/>
            <person name="Goldberg J.M."/>
            <person name="Heiman D."/>
            <person name="Young S."/>
            <person name="Zeng Q."/>
            <person name="Becnel J.J."/>
            <person name="Birren B.W."/>
        </authorList>
    </citation>
    <scope>NUCLEOTIDE SEQUENCE [LARGE SCALE GENOMIC DNA]</scope>
    <source>
        <strain evidence="6">USNM 41457</strain>
    </source>
</reference>
<dbReference type="AlphaFoldDB" id="J9DGS3"/>
<dbReference type="CDD" id="cd04301">
    <property type="entry name" value="NAT_SF"/>
    <property type="match status" value="1"/>
</dbReference>
<sequence length="149" mass="17409">MESKYRLRNLQKEDFDRGYIQLLSQLTTTGQITKEDFNAQFEKISKNRDYIIRVVEDTEKKLIVATGTLLIEHKFIHGCACMGHIEDIVVNEEYRGKNLGKKIIDDLIQISKEKGSYKTILCCDDKVVPFYRKCGLEVKEKEMVVYHNK</sequence>
<proteinExistence type="inferred from homology"/>
<dbReference type="InterPro" id="IPR039143">
    <property type="entry name" value="GNPNAT1-like"/>
</dbReference>
<dbReference type="EMBL" id="AFBI03000112">
    <property type="protein sequence ID" value="EJW01810.1"/>
    <property type="molecule type" value="Genomic_DNA"/>
</dbReference>
<comment type="caution">
    <text evidence="5">The sequence shown here is derived from an EMBL/GenBank/DDBJ whole genome shotgun (WGS) entry which is preliminary data.</text>
</comment>
<dbReference type="GO" id="GO:0006048">
    <property type="term" value="P:UDP-N-acetylglucosamine biosynthetic process"/>
    <property type="evidence" value="ECO:0007669"/>
    <property type="project" value="UniProtKB-UniRule"/>
</dbReference>
<comment type="pathway">
    <text evidence="3">Nucleotide-sugar biosynthesis; UDP-N-acetyl-alpha-D-glucosamine biosynthesis; N-acetyl-alpha-D-glucosamine 1-phosphate from alpha-D-glucosamine 6-phosphate (route I): step 1/2.</text>
</comment>
<dbReference type="GO" id="GO:0004343">
    <property type="term" value="F:glucosamine 6-phosphate N-acetyltransferase activity"/>
    <property type="evidence" value="ECO:0007669"/>
    <property type="project" value="UniProtKB-UniRule"/>
</dbReference>
<evidence type="ECO:0000313" key="6">
    <source>
        <dbReference type="Proteomes" id="UP000003163"/>
    </source>
</evidence>
<dbReference type="PANTHER" id="PTHR13355">
    <property type="entry name" value="GLUCOSAMINE 6-PHOSPHATE N-ACETYLTRANSFERASE"/>
    <property type="match status" value="1"/>
</dbReference>
<dbReference type="OrthoDB" id="10039976at2759"/>
<dbReference type="STRING" id="1003232.J9DGS3"/>
<reference evidence="5 6" key="1">
    <citation type="submission" date="2011-08" db="EMBL/GenBank/DDBJ databases">
        <authorList>
            <person name="Liu Z.J."/>
            <person name="Shi F.L."/>
            <person name="Lu J.Q."/>
            <person name="Li M."/>
            <person name="Wang Z.L."/>
        </authorList>
    </citation>
    <scope>NUCLEOTIDE SEQUENCE [LARGE SCALE GENOMIC DNA]</scope>
    <source>
        <strain evidence="5 6">USNM 41457</strain>
    </source>
</reference>
<dbReference type="InterPro" id="IPR000182">
    <property type="entry name" value="GNAT_dom"/>
</dbReference>
<comment type="similarity">
    <text evidence="3">Belongs to the acetyltransferase family. GNA1 subfamily.</text>
</comment>
<gene>
    <name evidence="5" type="ORF">EDEG_03700</name>
</gene>
<keyword evidence="1 3" id="KW-0808">Transferase</keyword>
<dbReference type="HOGENOM" id="CLU_072095_3_0_1"/>
<comment type="catalytic activity">
    <reaction evidence="3">
        <text>D-glucosamine 6-phosphate + acetyl-CoA = N-acetyl-D-glucosamine 6-phosphate + CoA + H(+)</text>
        <dbReference type="Rhea" id="RHEA:10292"/>
        <dbReference type="ChEBI" id="CHEBI:15378"/>
        <dbReference type="ChEBI" id="CHEBI:57287"/>
        <dbReference type="ChEBI" id="CHEBI:57288"/>
        <dbReference type="ChEBI" id="CHEBI:57513"/>
        <dbReference type="ChEBI" id="CHEBI:58725"/>
        <dbReference type="EC" id="2.3.1.4"/>
    </reaction>
</comment>
<dbReference type="Gene3D" id="3.40.630.30">
    <property type="match status" value="1"/>
</dbReference>
<dbReference type="EC" id="2.3.1.4" evidence="3"/>
<dbReference type="FunCoup" id="J9DGS3">
    <property type="interactions" value="44"/>
</dbReference>
<protein>
    <recommendedName>
        <fullName evidence="3">Glucosamine 6-phosphate N-acetyltransferase</fullName>
        <ecNumber evidence="3">2.3.1.4</ecNumber>
    </recommendedName>
</protein>
<dbReference type="PROSITE" id="PS51186">
    <property type="entry name" value="GNAT"/>
    <property type="match status" value="1"/>
</dbReference>
<dbReference type="PANTHER" id="PTHR13355:SF11">
    <property type="entry name" value="GLUCOSAMINE 6-PHOSPHATE N-ACETYLTRANSFERASE"/>
    <property type="match status" value="1"/>
</dbReference>
<keyword evidence="6" id="KW-1185">Reference proteome</keyword>
<evidence type="ECO:0000256" key="3">
    <source>
        <dbReference type="RuleBase" id="RU365086"/>
    </source>
</evidence>
<evidence type="ECO:0000256" key="2">
    <source>
        <dbReference type="ARBA" id="ARBA00023315"/>
    </source>
</evidence>
<dbReference type="SUPFAM" id="SSF55729">
    <property type="entry name" value="Acyl-CoA N-acyltransferases (Nat)"/>
    <property type="match status" value="1"/>
</dbReference>